<dbReference type="GO" id="GO:0019825">
    <property type="term" value="F:oxygen binding"/>
    <property type="evidence" value="ECO:0007669"/>
    <property type="project" value="InterPro"/>
</dbReference>
<dbReference type="InterPro" id="IPR012292">
    <property type="entry name" value="Globin/Proto"/>
</dbReference>
<accession>A0A1H9YEP9</accession>
<dbReference type="CDD" id="cd08916">
    <property type="entry name" value="TrHb3_P"/>
    <property type="match status" value="1"/>
</dbReference>
<proteinExistence type="predicted"/>
<dbReference type="OrthoDB" id="25954at2"/>
<dbReference type="Gene3D" id="1.10.490.10">
    <property type="entry name" value="Globins"/>
    <property type="match status" value="1"/>
</dbReference>
<evidence type="ECO:0000313" key="2">
    <source>
        <dbReference type="Proteomes" id="UP000199180"/>
    </source>
</evidence>
<sequence length="133" mass="14950">MLARFDITPEQIDRVVAVFYAAVRRHEDLGPVFAAHVSDWPTHEARIASFWKGAILYQPGFDGSPMRAHMQAGNVMPAHFTAWLALFDESLRRCLPQPTATAWSALAHRIGRGLRMGVEDVQRIHEPGPPILR</sequence>
<dbReference type="SUPFAM" id="SSF46458">
    <property type="entry name" value="Globin-like"/>
    <property type="match status" value="1"/>
</dbReference>
<reference evidence="1 2" key="1">
    <citation type="submission" date="2016-10" db="EMBL/GenBank/DDBJ databases">
        <authorList>
            <person name="de Groot N.N."/>
        </authorList>
    </citation>
    <scope>NUCLEOTIDE SEQUENCE [LARGE SCALE GENOMIC DNA]</scope>
    <source>
        <strain evidence="1 2">DSM 17862</strain>
    </source>
</reference>
<evidence type="ECO:0000313" key="1">
    <source>
        <dbReference type="EMBL" id="SES67462.1"/>
    </source>
</evidence>
<dbReference type="AlphaFoldDB" id="A0A1H9YEP9"/>
<keyword evidence="2" id="KW-1185">Reference proteome</keyword>
<organism evidence="1 2">
    <name type="scientific">Paracoccus homiensis</name>
    <dbReference type="NCBI Taxonomy" id="364199"/>
    <lineage>
        <taxon>Bacteria</taxon>
        <taxon>Pseudomonadati</taxon>
        <taxon>Pseudomonadota</taxon>
        <taxon>Alphaproteobacteria</taxon>
        <taxon>Rhodobacterales</taxon>
        <taxon>Paracoccaceae</taxon>
        <taxon>Paracoccus</taxon>
    </lineage>
</organism>
<dbReference type="Proteomes" id="UP000199180">
    <property type="component" value="Unassembled WGS sequence"/>
</dbReference>
<gene>
    <name evidence="1" type="ORF">SAMN04489858_101146</name>
</gene>
<dbReference type="RefSeq" id="WP_090731698.1">
    <property type="nucleotide sequence ID" value="NZ_FOHO01000001.1"/>
</dbReference>
<dbReference type="InterPro" id="IPR009050">
    <property type="entry name" value="Globin-like_sf"/>
</dbReference>
<dbReference type="STRING" id="364199.SAMN04489858_101146"/>
<name>A0A1H9YEP9_9RHOB</name>
<protein>
    <submittedName>
        <fullName evidence="1">Hemoglobin</fullName>
    </submittedName>
</protein>
<dbReference type="GO" id="GO:0020037">
    <property type="term" value="F:heme binding"/>
    <property type="evidence" value="ECO:0007669"/>
    <property type="project" value="InterPro"/>
</dbReference>
<dbReference type="EMBL" id="FOHO01000001">
    <property type="protein sequence ID" value="SES67462.1"/>
    <property type="molecule type" value="Genomic_DNA"/>
</dbReference>